<feature type="transmembrane region" description="Helical" evidence="11">
    <location>
        <begin position="119"/>
        <end position="139"/>
    </location>
</feature>
<gene>
    <name evidence="13" type="ORF">NITMOv2_4600</name>
</gene>
<dbReference type="InterPro" id="IPR008915">
    <property type="entry name" value="Peptidase_M50"/>
</dbReference>
<feature type="domain" description="Peptidase M50" evidence="12">
    <location>
        <begin position="93"/>
        <end position="256"/>
    </location>
</feature>
<protein>
    <submittedName>
        <fullName evidence="13">Peptidase M50</fullName>
        <ecNumber evidence="13">3.4.24.-</ecNumber>
    </submittedName>
</protein>
<dbReference type="RefSeq" id="WP_053381744.1">
    <property type="nucleotide sequence ID" value="NZ_CP011801.1"/>
</dbReference>
<evidence type="ECO:0000256" key="11">
    <source>
        <dbReference type="SAM" id="Phobius"/>
    </source>
</evidence>
<feature type="region of interest" description="Disordered" evidence="10">
    <location>
        <begin position="1"/>
        <end position="20"/>
    </location>
</feature>
<feature type="transmembrane region" description="Helical" evidence="11">
    <location>
        <begin position="222"/>
        <end position="247"/>
    </location>
</feature>
<dbReference type="KEGG" id="nmv:NITMOv2_4600"/>
<accession>A0A0K2GK42</accession>
<evidence type="ECO:0000256" key="8">
    <source>
        <dbReference type="ARBA" id="ARBA00022989"/>
    </source>
</evidence>
<keyword evidence="9 11" id="KW-0472">Membrane</keyword>
<keyword evidence="4" id="KW-0645">Protease</keyword>
<keyword evidence="6 13" id="KW-0378">Hydrolase</keyword>
<dbReference type="PANTHER" id="PTHR31412:SF0">
    <property type="entry name" value="ZINC METALLOPROTEASE EGY1, CHLOROPLASTIC-RELATED"/>
    <property type="match status" value="1"/>
</dbReference>
<keyword evidence="14" id="KW-1185">Reference proteome</keyword>
<dbReference type="GO" id="GO:0008233">
    <property type="term" value="F:peptidase activity"/>
    <property type="evidence" value="ECO:0007669"/>
    <property type="project" value="UniProtKB-KW"/>
</dbReference>
<evidence type="ECO:0000256" key="2">
    <source>
        <dbReference type="ARBA" id="ARBA00004141"/>
    </source>
</evidence>
<keyword evidence="7" id="KW-0809">Transit peptide</keyword>
<evidence type="ECO:0000256" key="6">
    <source>
        <dbReference type="ARBA" id="ARBA00022801"/>
    </source>
</evidence>
<dbReference type="PANTHER" id="PTHR31412">
    <property type="entry name" value="ZINC METALLOPROTEASE EGY1"/>
    <property type="match status" value="1"/>
</dbReference>
<dbReference type="GO" id="GO:0016020">
    <property type="term" value="C:membrane"/>
    <property type="evidence" value="ECO:0007669"/>
    <property type="project" value="UniProtKB-SubCell"/>
</dbReference>
<feature type="transmembrane region" description="Helical" evidence="11">
    <location>
        <begin position="151"/>
        <end position="174"/>
    </location>
</feature>
<dbReference type="Proteomes" id="UP000069205">
    <property type="component" value="Chromosome"/>
</dbReference>
<evidence type="ECO:0000313" key="13">
    <source>
        <dbReference type="EMBL" id="ALA60972.1"/>
    </source>
</evidence>
<evidence type="ECO:0000313" key="14">
    <source>
        <dbReference type="Proteomes" id="UP000069205"/>
    </source>
</evidence>
<evidence type="ECO:0000256" key="1">
    <source>
        <dbReference type="ARBA" id="ARBA00001947"/>
    </source>
</evidence>
<evidence type="ECO:0000256" key="7">
    <source>
        <dbReference type="ARBA" id="ARBA00022946"/>
    </source>
</evidence>
<comment type="cofactor">
    <cofactor evidence="1">
        <name>Zn(2+)</name>
        <dbReference type="ChEBI" id="CHEBI:29105"/>
    </cofactor>
</comment>
<feature type="transmembrane region" description="Helical" evidence="11">
    <location>
        <begin position="306"/>
        <end position="325"/>
    </location>
</feature>
<organism evidence="13 14">
    <name type="scientific">Nitrospira moscoviensis</name>
    <dbReference type="NCBI Taxonomy" id="42253"/>
    <lineage>
        <taxon>Bacteria</taxon>
        <taxon>Pseudomonadati</taxon>
        <taxon>Nitrospirota</taxon>
        <taxon>Nitrospiria</taxon>
        <taxon>Nitrospirales</taxon>
        <taxon>Nitrospiraceae</taxon>
        <taxon>Nitrospira</taxon>
    </lineage>
</organism>
<evidence type="ECO:0000256" key="3">
    <source>
        <dbReference type="ARBA" id="ARBA00007931"/>
    </source>
</evidence>
<evidence type="ECO:0000256" key="9">
    <source>
        <dbReference type="ARBA" id="ARBA00023136"/>
    </source>
</evidence>
<dbReference type="InterPro" id="IPR044838">
    <property type="entry name" value="EGY1-like"/>
</dbReference>
<comment type="similarity">
    <text evidence="3">Belongs to the peptidase M50B family.</text>
</comment>
<evidence type="ECO:0000259" key="12">
    <source>
        <dbReference type="Pfam" id="PF02163"/>
    </source>
</evidence>
<evidence type="ECO:0000256" key="5">
    <source>
        <dbReference type="ARBA" id="ARBA00022692"/>
    </source>
</evidence>
<dbReference type="CDD" id="cd06160">
    <property type="entry name" value="S2P-M50_like_2"/>
    <property type="match status" value="1"/>
</dbReference>
<dbReference type="STRING" id="42253.NITMOv2_4600"/>
<dbReference type="GO" id="GO:0006508">
    <property type="term" value="P:proteolysis"/>
    <property type="evidence" value="ECO:0007669"/>
    <property type="project" value="UniProtKB-KW"/>
</dbReference>
<feature type="transmembrane region" description="Helical" evidence="11">
    <location>
        <begin position="43"/>
        <end position="62"/>
    </location>
</feature>
<keyword evidence="8 11" id="KW-1133">Transmembrane helix</keyword>
<sequence length="327" mass="35255">MDQEPPNGAQLPPASAGDRTEERLAADAGWTLETSDESRFSEYLLPAGLFLVTVFTTLWAGAYQDHPDLFHPFLGAWALLTERPAELLNGIPFALTLLAILVTHELAHFVCSKLHRVPASLPLFIPGLPILVGTFGAIIRVKGPILERKALFDIGISGPLAGLVVAVAALIAGLHWSRVEIGISPDSPFLVGRSLLLDLIMSLVMGDLPAGASVNLHPIAEAAWFGLFVTCLNLIPIGQLDGGHVAYAMWGERQRAIALAALPILLVLGYFGWHGWLLWVGMAGLLGFSHPSIPRPDDALGPVRVWLGRATVVLFFLIFPPFPIMSR</sequence>
<evidence type="ECO:0000256" key="10">
    <source>
        <dbReference type="SAM" id="MobiDB-lite"/>
    </source>
</evidence>
<dbReference type="Pfam" id="PF02163">
    <property type="entry name" value="Peptidase_M50"/>
    <property type="match status" value="1"/>
</dbReference>
<evidence type="ECO:0000256" key="4">
    <source>
        <dbReference type="ARBA" id="ARBA00022670"/>
    </source>
</evidence>
<feature type="transmembrane region" description="Helical" evidence="11">
    <location>
        <begin position="195"/>
        <end position="216"/>
    </location>
</feature>
<keyword evidence="5 11" id="KW-0812">Transmembrane</keyword>
<comment type="subcellular location">
    <subcellularLocation>
        <location evidence="2">Membrane</location>
        <topology evidence="2">Multi-pass membrane protein</topology>
    </subcellularLocation>
</comment>
<name>A0A0K2GK42_NITMO</name>
<dbReference type="PATRIC" id="fig|42253.5.peg.4537"/>
<dbReference type="EC" id="3.4.24.-" evidence="13"/>
<feature type="transmembrane region" description="Helical" evidence="11">
    <location>
        <begin position="259"/>
        <end position="286"/>
    </location>
</feature>
<dbReference type="EMBL" id="CP011801">
    <property type="protein sequence ID" value="ALA60972.1"/>
    <property type="molecule type" value="Genomic_DNA"/>
</dbReference>
<feature type="transmembrane region" description="Helical" evidence="11">
    <location>
        <begin position="87"/>
        <end position="107"/>
    </location>
</feature>
<proteinExistence type="inferred from homology"/>
<reference evidence="13 14" key="1">
    <citation type="journal article" date="2015" name="Proc. Natl. Acad. Sci. U.S.A.">
        <title>Expanded metabolic versatility of ubiquitous nitrite-oxidizing bacteria from the genus Nitrospira.</title>
        <authorList>
            <person name="Koch H."/>
            <person name="Lucker S."/>
            <person name="Albertsen M."/>
            <person name="Kitzinger K."/>
            <person name="Herbold C."/>
            <person name="Spieck E."/>
            <person name="Nielsen P.H."/>
            <person name="Wagner M."/>
            <person name="Daims H."/>
        </authorList>
    </citation>
    <scope>NUCLEOTIDE SEQUENCE [LARGE SCALE GENOMIC DNA]</scope>
    <source>
        <strain evidence="13 14">NSP M-1</strain>
    </source>
</reference>
<dbReference type="AlphaFoldDB" id="A0A0K2GK42"/>
<dbReference type="OrthoDB" id="9774391at2"/>